<reference evidence="1" key="1">
    <citation type="journal article" date="2014" name="Int. J. Syst. Evol. Microbiol.">
        <title>Complete genome sequence of Corynebacterium casei LMG S-19264T (=DSM 44701T), isolated from a smear-ripened cheese.</title>
        <authorList>
            <consortium name="US DOE Joint Genome Institute (JGI-PGF)"/>
            <person name="Walter F."/>
            <person name="Albersmeier A."/>
            <person name="Kalinowski J."/>
            <person name="Ruckert C."/>
        </authorList>
    </citation>
    <scope>NUCLEOTIDE SEQUENCE</scope>
    <source>
        <strain evidence="1">CCM 7684</strain>
    </source>
</reference>
<evidence type="ECO:0000313" key="1">
    <source>
        <dbReference type="EMBL" id="GGE48224.1"/>
    </source>
</evidence>
<name>A0A8J2YK81_9RHOB</name>
<dbReference type="PANTHER" id="PTHR11105">
    <property type="entry name" value="CITRATE LYASE SUBUNIT BETA-RELATED"/>
    <property type="match status" value="1"/>
</dbReference>
<sequence length="61" mass="6659">MLPVLNESFAPTPEEIEEAEAVVAAFDEALARGDGAFSRRGKMVDLPIVERARHLLASARH</sequence>
<dbReference type="Proteomes" id="UP000602745">
    <property type="component" value="Unassembled WGS sequence"/>
</dbReference>
<evidence type="ECO:0000313" key="2">
    <source>
        <dbReference type="Proteomes" id="UP000602745"/>
    </source>
</evidence>
<comment type="caution">
    <text evidence="1">The sequence shown here is derived from an EMBL/GenBank/DDBJ whole genome shotgun (WGS) entry which is preliminary data.</text>
</comment>
<dbReference type="Gene3D" id="3.20.20.60">
    <property type="entry name" value="Phosphoenolpyruvate-binding domains"/>
    <property type="match status" value="1"/>
</dbReference>
<dbReference type="RefSeq" id="WP_188410220.1">
    <property type="nucleotide sequence ID" value="NZ_BMCP01000002.1"/>
</dbReference>
<protein>
    <recommendedName>
        <fullName evidence="3">CoA ester lyase</fullName>
    </recommendedName>
</protein>
<dbReference type="PANTHER" id="PTHR11105:SF0">
    <property type="entry name" value="CITRAMALYL-COA LYASE, MITOCHONDRIAL"/>
    <property type="match status" value="1"/>
</dbReference>
<accession>A0A8J2YK81</accession>
<dbReference type="InterPro" id="IPR040442">
    <property type="entry name" value="Pyrv_kinase-like_dom_sf"/>
</dbReference>
<gene>
    <name evidence="1" type="ORF">GCM10007276_26820</name>
</gene>
<reference evidence="1" key="2">
    <citation type="submission" date="2020-09" db="EMBL/GenBank/DDBJ databases">
        <authorList>
            <person name="Sun Q."/>
            <person name="Sedlacek I."/>
        </authorList>
    </citation>
    <scope>NUCLEOTIDE SEQUENCE</scope>
    <source>
        <strain evidence="1">CCM 7684</strain>
    </source>
</reference>
<dbReference type="AlphaFoldDB" id="A0A8J2YK81"/>
<dbReference type="EMBL" id="BMCP01000002">
    <property type="protein sequence ID" value="GGE48224.1"/>
    <property type="molecule type" value="Genomic_DNA"/>
</dbReference>
<dbReference type="InterPro" id="IPR040186">
    <property type="entry name" value="Citramalyl-CoA_lyase"/>
</dbReference>
<organism evidence="1 2">
    <name type="scientific">Agaricicola taiwanensis</name>
    <dbReference type="NCBI Taxonomy" id="591372"/>
    <lineage>
        <taxon>Bacteria</taxon>
        <taxon>Pseudomonadati</taxon>
        <taxon>Pseudomonadota</taxon>
        <taxon>Alphaproteobacteria</taxon>
        <taxon>Rhodobacterales</taxon>
        <taxon>Paracoccaceae</taxon>
        <taxon>Agaricicola</taxon>
    </lineage>
</organism>
<dbReference type="GO" id="GO:0106064">
    <property type="term" value="P:regulation of cobalamin metabolic process"/>
    <property type="evidence" value="ECO:0007669"/>
    <property type="project" value="TreeGrafter"/>
</dbReference>
<dbReference type="GO" id="GO:0047777">
    <property type="term" value="F:(S)-citramalyl-CoA lyase activity"/>
    <property type="evidence" value="ECO:0007669"/>
    <property type="project" value="TreeGrafter"/>
</dbReference>
<evidence type="ECO:0008006" key="3">
    <source>
        <dbReference type="Google" id="ProtNLM"/>
    </source>
</evidence>
<proteinExistence type="predicted"/>
<keyword evidence="2" id="KW-1185">Reference proteome</keyword>